<dbReference type="Gene3D" id="2.60.120.620">
    <property type="entry name" value="q2cbj1_9rhob like domain"/>
    <property type="match status" value="1"/>
</dbReference>
<accession>A0ABU5AJX7</accession>
<evidence type="ECO:0000313" key="1">
    <source>
        <dbReference type="EMBL" id="MDX8537598.1"/>
    </source>
</evidence>
<dbReference type="Pfam" id="PF05721">
    <property type="entry name" value="PhyH"/>
    <property type="match status" value="1"/>
</dbReference>
<dbReference type="GO" id="GO:0051213">
    <property type="term" value="F:dioxygenase activity"/>
    <property type="evidence" value="ECO:0007669"/>
    <property type="project" value="UniProtKB-KW"/>
</dbReference>
<keyword evidence="2" id="KW-1185">Reference proteome</keyword>
<proteinExistence type="predicted"/>
<dbReference type="Proteomes" id="UP001276564">
    <property type="component" value="Unassembled WGS sequence"/>
</dbReference>
<organism evidence="1 2">
    <name type="scientific">Mesorhizobium abyssinicae</name>
    <dbReference type="NCBI Taxonomy" id="1209958"/>
    <lineage>
        <taxon>Bacteria</taxon>
        <taxon>Pseudomonadati</taxon>
        <taxon>Pseudomonadota</taxon>
        <taxon>Alphaproteobacteria</taxon>
        <taxon>Hyphomicrobiales</taxon>
        <taxon>Phyllobacteriaceae</taxon>
        <taxon>Mesorhizobium</taxon>
    </lineage>
</organism>
<dbReference type="EMBL" id="JAVIIP010000004">
    <property type="protein sequence ID" value="MDX8537598.1"/>
    <property type="molecule type" value="Genomic_DNA"/>
</dbReference>
<dbReference type="SUPFAM" id="SSF51197">
    <property type="entry name" value="Clavaminate synthase-like"/>
    <property type="match status" value="1"/>
</dbReference>
<dbReference type="PANTHER" id="PTHR40128">
    <property type="entry name" value="EXPRESSED PROTEIN"/>
    <property type="match status" value="1"/>
</dbReference>
<reference evidence="1 2" key="1">
    <citation type="submission" date="2023-08" db="EMBL/GenBank/DDBJ databases">
        <title>Implementing the SeqCode for naming new Mesorhizobium species isolated from Vachellia karroo root nodules.</title>
        <authorList>
            <person name="Van Lill M."/>
        </authorList>
    </citation>
    <scope>NUCLEOTIDE SEQUENCE [LARGE SCALE GENOMIC DNA]</scope>
    <source>
        <strain evidence="1 2">VK4B</strain>
    </source>
</reference>
<sequence length="305" mass="33567">MSRSARIVLPVALTANGKALSTAPNRLGYLMPTDACAGIEAIRELFGRQGYVWLKGLLPRGDVIDFRGWVLSHLAESGLLMPGHDPSLGIATVGAFDRQLADRRLMSLVRSTAYEGFCAQPLMARLMDAFVGGVSYLHKRKIMRFTQPGTSVATPAHYDLVYLRGGSSRVVTAWIPIGDIPVDMGGLVYLEGSHVVGAAMEAQFMKDNAGLSAEERISAYNRNMGEGGWVSKDLPAMAERFDTRWLMADYEAGDVVLHSPYMIHASTTNQSLTGRIRLSTDIRYQNVDDDIDARWGKHWSLDDML</sequence>
<keyword evidence="1" id="KW-0223">Dioxygenase</keyword>
<protein>
    <submittedName>
        <fullName evidence="1">Phytanoyl-CoA dioxygenase family protein</fullName>
    </submittedName>
</protein>
<evidence type="ECO:0000313" key="2">
    <source>
        <dbReference type="Proteomes" id="UP001276564"/>
    </source>
</evidence>
<name>A0ABU5AJX7_9HYPH</name>
<dbReference type="PANTHER" id="PTHR40128:SF1">
    <property type="entry name" value="PHYTANOYL-COA HYDROXYLASE"/>
    <property type="match status" value="1"/>
</dbReference>
<comment type="caution">
    <text evidence="1">The sequence shown here is derived from an EMBL/GenBank/DDBJ whole genome shotgun (WGS) entry which is preliminary data.</text>
</comment>
<dbReference type="InterPro" id="IPR008775">
    <property type="entry name" value="Phytyl_CoA_dOase-like"/>
</dbReference>
<dbReference type="RefSeq" id="WP_320320078.1">
    <property type="nucleotide sequence ID" value="NZ_JAVIIP010000004.1"/>
</dbReference>
<gene>
    <name evidence="1" type="ORF">RFM23_08190</name>
</gene>
<keyword evidence="1" id="KW-0560">Oxidoreductase</keyword>